<evidence type="ECO:0000313" key="2">
    <source>
        <dbReference type="Proteomes" id="UP000051790"/>
    </source>
</evidence>
<evidence type="ECO:0000313" key="1">
    <source>
        <dbReference type="EMBL" id="KRL45117.1"/>
    </source>
</evidence>
<gene>
    <name evidence="1" type="ORF">FD01_GL000909</name>
</gene>
<reference evidence="1 2" key="1">
    <citation type="journal article" date="2015" name="Genome Announc.">
        <title>Expanding the biotechnology potential of lactobacilli through comparative genomics of 213 strains and associated genera.</title>
        <authorList>
            <person name="Sun Z."/>
            <person name="Harris H.M."/>
            <person name="McCann A."/>
            <person name="Guo C."/>
            <person name="Argimon S."/>
            <person name="Zhang W."/>
            <person name="Yang X."/>
            <person name="Jeffery I.B."/>
            <person name="Cooney J.C."/>
            <person name="Kagawa T.F."/>
            <person name="Liu W."/>
            <person name="Song Y."/>
            <person name="Salvetti E."/>
            <person name="Wrobel A."/>
            <person name="Rasinkangas P."/>
            <person name="Parkhill J."/>
            <person name="Rea M.C."/>
            <person name="O'Sullivan O."/>
            <person name="Ritari J."/>
            <person name="Douillard F.P."/>
            <person name="Paul Ross R."/>
            <person name="Yang R."/>
            <person name="Briner A.E."/>
            <person name="Felis G.E."/>
            <person name="de Vos W.M."/>
            <person name="Barrangou R."/>
            <person name="Klaenhammer T.R."/>
            <person name="Caufield P.W."/>
            <person name="Cui Y."/>
            <person name="Zhang H."/>
            <person name="O'Toole P.W."/>
        </authorList>
    </citation>
    <scope>NUCLEOTIDE SEQUENCE [LARGE SCALE GENOMIC DNA]</scope>
    <source>
        <strain evidence="1 2">DSM 13343</strain>
    </source>
</reference>
<dbReference type="Proteomes" id="UP000051790">
    <property type="component" value="Unassembled WGS sequence"/>
</dbReference>
<proteinExistence type="predicted"/>
<protein>
    <submittedName>
        <fullName evidence="1">Conserved bacteriophage protein</fullName>
    </submittedName>
</protein>
<comment type="caution">
    <text evidence="1">The sequence shown here is derived from an EMBL/GenBank/DDBJ whole genome shotgun (WGS) entry which is preliminary data.</text>
</comment>
<dbReference type="EMBL" id="AZEU01000134">
    <property type="protein sequence ID" value="KRL45117.1"/>
    <property type="molecule type" value="Genomic_DNA"/>
</dbReference>
<dbReference type="AlphaFoldDB" id="A0A0R1QK06"/>
<dbReference type="OrthoDB" id="2300838at2"/>
<organism evidence="1 2">
    <name type="scientific">Lacticaseibacillus manihotivorans DSM 13343 = JCM 12514</name>
    <dbReference type="NCBI Taxonomy" id="1423769"/>
    <lineage>
        <taxon>Bacteria</taxon>
        <taxon>Bacillati</taxon>
        <taxon>Bacillota</taxon>
        <taxon>Bacilli</taxon>
        <taxon>Lactobacillales</taxon>
        <taxon>Lactobacillaceae</taxon>
        <taxon>Lacticaseibacillus</taxon>
    </lineage>
</organism>
<accession>A0A0R1QK06</accession>
<dbReference type="RefSeq" id="WP_056963587.1">
    <property type="nucleotide sequence ID" value="NZ_AZEU01000134.1"/>
</dbReference>
<keyword evidence="2" id="KW-1185">Reference proteome</keyword>
<dbReference type="PATRIC" id="fig|1423769.4.peg.979"/>
<name>A0A0R1QK06_9LACO</name>
<sequence length="292" mass="34597">MKLILCQPAIQRFQWELEVCLTNLKSVGFSMEDVVLLFTVHDSGVSKVLADKYGVEVHTYTDKRTDKQYIPSVKPWLWWQYLAEDQERENEDYFYFDSDVIFRKRPDFRKLKVKPDRWLCSNTLSYISVDYIKQCENGEEIIKRMADIVGVTLDSLETINHNSGGAQWLISHPTAEYWRKVYVDSNRLWRYLQTVDSNIQKWTAEMWSQLWNMMYFNIGPVISDELDFCWATDPVKRWSETKIMHNAGATVEDKRLFFKGQYVNRTPFDDDLSFVDKSKCSYKYAQAVKAVR</sequence>